<evidence type="ECO:0000313" key="2">
    <source>
        <dbReference type="Proteomes" id="UP000886501"/>
    </source>
</evidence>
<comment type="caution">
    <text evidence="1">The sequence shown here is derived from an EMBL/GenBank/DDBJ whole genome shotgun (WGS) entry which is preliminary data.</text>
</comment>
<organism evidence="1 2">
    <name type="scientific">Thelephora ganbajun</name>
    <name type="common">Ganba fungus</name>
    <dbReference type="NCBI Taxonomy" id="370292"/>
    <lineage>
        <taxon>Eukaryota</taxon>
        <taxon>Fungi</taxon>
        <taxon>Dikarya</taxon>
        <taxon>Basidiomycota</taxon>
        <taxon>Agaricomycotina</taxon>
        <taxon>Agaricomycetes</taxon>
        <taxon>Thelephorales</taxon>
        <taxon>Thelephoraceae</taxon>
        <taxon>Thelephora</taxon>
    </lineage>
</organism>
<sequence length="147" mass="16352">MFLNRSTRGSGDPTLIPGIPHGWGHSANQRTRSQGPSAGQQDRNHHLCILCVDAWTNCCDTAAEDTISQREAVAVLTFTVPRLPEVLDGRSLSSSDLHDLRENIRLVYRMAAHNGKQMLVPATTRDTMIYFRMGCPWSFALVHHGNL</sequence>
<keyword evidence="2" id="KW-1185">Reference proteome</keyword>
<dbReference type="Proteomes" id="UP000886501">
    <property type="component" value="Unassembled WGS sequence"/>
</dbReference>
<protein>
    <submittedName>
        <fullName evidence="1">Uncharacterized protein</fullName>
    </submittedName>
</protein>
<proteinExistence type="predicted"/>
<evidence type="ECO:0000313" key="1">
    <source>
        <dbReference type="EMBL" id="KAF9646542.1"/>
    </source>
</evidence>
<accession>A0ACB6ZAC1</accession>
<reference evidence="1" key="2">
    <citation type="journal article" date="2020" name="Nat. Commun.">
        <title>Large-scale genome sequencing of mycorrhizal fungi provides insights into the early evolution of symbiotic traits.</title>
        <authorList>
            <person name="Miyauchi S."/>
            <person name="Kiss E."/>
            <person name="Kuo A."/>
            <person name="Drula E."/>
            <person name="Kohler A."/>
            <person name="Sanchez-Garcia M."/>
            <person name="Morin E."/>
            <person name="Andreopoulos B."/>
            <person name="Barry K.W."/>
            <person name="Bonito G."/>
            <person name="Buee M."/>
            <person name="Carver A."/>
            <person name="Chen C."/>
            <person name="Cichocki N."/>
            <person name="Clum A."/>
            <person name="Culley D."/>
            <person name="Crous P.W."/>
            <person name="Fauchery L."/>
            <person name="Girlanda M."/>
            <person name="Hayes R.D."/>
            <person name="Keri Z."/>
            <person name="LaButti K."/>
            <person name="Lipzen A."/>
            <person name="Lombard V."/>
            <person name="Magnuson J."/>
            <person name="Maillard F."/>
            <person name="Murat C."/>
            <person name="Nolan M."/>
            <person name="Ohm R.A."/>
            <person name="Pangilinan J."/>
            <person name="Pereira M.F."/>
            <person name="Perotto S."/>
            <person name="Peter M."/>
            <person name="Pfister S."/>
            <person name="Riley R."/>
            <person name="Sitrit Y."/>
            <person name="Stielow J.B."/>
            <person name="Szollosi G."/>
            <person name="Zifcakova L."/>
            <person name="Stursova M."/>
            <person name="Spatafora J.W."/>
            <person name="Tedersoo L."/>
            <person name="Vaario L.M."/>
            <person name="Yamada A."/>
            <person name="Yan M."/>
            <person name="Wang P."/>
            <person name="Xu J."/>
            <person name="Bruns T."/>
            <person name="Baldrian P."/>
            <person name="Vilgalys R."/>
            <person name="Dunand C."/>
            <person name="Henrissat B."/>
            <person name="Grigoriev I.V."/>
            <person name="Hibbett D."/>
            <person name="Nagy L.G."/>
            <person name="Martin F.M."/>
        </authorList>
    </citation>
    <scope>NUCLEOTIDE SEQUENCE</scope>
    <source>
        <strain evidence="1">P2</strain>
    </source>
</reference>
<name>A0ACB6ZAC1_THEGA</name>
<reference evidence="1" key="1">
    <citation type="submission" date="2019-10" db="EMBL/GenBank/DDBJ databases">
        <authorList>
            <consortium name="DOE Joint Genome Institute"/>
            <person name="Kuo A."/>
            <person name="Miyauchi S."/>
            <person name="Kiss E."/>
            <person name="Drula E."/>
            <person name="Kohler A."/>
            <person name="Sanchez-Garcia M."/>
            <person name="Andreopoulos B."/>
            <person name="Barry K.W."/>
            <person name="Bonito G."/>
            <person name="Buee M."/>
            <person name="Carver A."/>
            <person name="Chen C."/>
            <person name="Cichocki N."/>
            <person name="Clum A."/>
            <person name="Culley D."/>
            <person name="Crous P.W."/>
            <person name="Fauchery L."/>
            <person name="Girlanda M."/>
            <person name="Hayes R."/>
            <person name="Keri Z."/>
            <person name="Labutti K."/>
            <person name="Lipzen A."/>
            <person name="Lombard V."/>
            <person name="Magnuson J."/>
            <person name="Maillard F."/>
            <person name="Morin E."/>
            <person name="Murat C."/>
            <person name="Nolan M."/>
            <person name="Ohm R."/>
            <person name="Pangilinan J."/>
            <person name="Pereira M."/>
            <person name="Perotto S."/>
            <person name="Peter M."/>
            <person name="Riley R."/>
            <person name="Sitrit Y."/>
            <person name="Stielow B."/>
            <person name="Szollosi G."/>
            <person name="Zifcakova L."/>
            <person name="Stursova M."/>
            <person name="Spatafora J.W."/>
            <person name="Tedersoo L."/>
            <person name="Vaario L.-M."/>
            <person name="Yamada A."/>
            <person name="Yan M."/>
            <person name="Wang P."/>
            <person name="Xu J."/>
            <person name="Bruns T."/>
            <person name="Baldrian P."/>
            <person name="Vilgalys R."/>
            <person name="Henrissat B."/>
            <person name="Grigoriev I.V."/>
            <person name="Hibbett D."/>
            <person name="Nagy L.G."/>
            <person name="Martin F.M."/>
        </authorList>
    </citation>
    <scope>NUCLEOTIDE SEQUENCE</scope>
    <source>
        <strain evidence="1">P2</strain>
    </source>
</reference>
<dbReference type="EMBL" id="MU118055">
    <property type="protein sequence ID" value="KAF9646542.1"/>
    <property type="molecule type" value="Genomic_DNA"/>
</dbReference>
<gene>
    <name evidence="1" type="ORF">BDM02DRAFT_3002815</name>
</gene>